<gene>
    <name evidence="2" type="ORF">PGLA1383_LOCUS10762</name>
</gene>
<protein>
    <submittedName>
        <fullName evidence="2">Uncharacterized protein</fullName>
    </submittedName>
</protein>
<organism evidence="2 3">
    <name type="scientific">Polarella glacialis</name>
    <name type="common">Dinoflagellate</name>
    <dbReference type="NCBI Taxonomy" id="89957"/>
    <lineage>
        <taxon>Eukaryota</taxon>
        <taxon>Sar</taxon>
        <taxon>Alveolata</taxon>
        <taxon>Dinophyceae</taxon>
        <taxon>Suessiales</taxon>
        <taxon>Suessiaceae</taxon>
        <taxon>Polarella</taxon>
    </lineage>
</organism>
<feature type="compositionally biased region" description="Polar residues" evidence="1">
    <location>
        <begin position="13"/>
        <end position="23"/>
    </location>
</feature>
<dbReference type="AlphaFoldDB" id="A0A813E390"/>
<dbReference type="EMBL" id="CAJNNV010005466">
    <property type="protein sequence ID" value="CAE8592104.1"/>
    <property type="molecule type" value="Genomic_DNA"/>
</dbReference>
<evidence type="ECO:0000313" key="3">
    <source>
        <dbReference type="Proteomes" id="UP000654075"/>
    </source>
</evidence>
<reference evidence="2" key="1">
    <citation type="submission" date="2021-02" db="EMBL/GenBank/DDBJ databases">
        <authorList>
            <person name="Dougan E. K."/>
            <person name="Rhodes N."/>
            <person name="Thang M."/>
            <person name="Chan C."/>
        </authorList>
    </citation>
    <scope>NUCLEOTIDE SEQUENCE</scope>
</reference>
<feature type="region of interest" description="Disordered" evidence="1">
    <location>
        <begin position="130"/>
        <end position="153"/>
    </location>
</feature>
<sequence length="153" mass="17216">MTTPPLGRDFRSPSGTAMYNHPTTCSACPRQRSTALSQSPATTDRGLESLCAIRLIGLALLRPVGSSVGFSSFGRREPLRLNRVRDDVTQLRQVGTAFQRQRRFIICNRSSPLSFIRWWNSSDRPWIFTSSTPLPGNQETSREQQTNKSLFVL</sequence>
<name>A0A813E390_POLGL</name>
<keyword evidence="3" id="KW-1185">Reference proteome</keyword>
<feature type="region of interest" description="Disordered" evidence="1">
    <location>
        <begin position="1"/>
        <end position="23"/>
    </location>
</feature>
<evidence type="ECO:0000256" key="1">
    <source>
        <dbReference type="SAM" id="MobiDB-lite"/>
    </source>
</evidence>
<comment type="caution">
    <text evidence="2">The sequence shown here is derived from an EMBL/GenBank/DDBJ whole genome shotgun (WGS) entry which is preliminary data.</text>
</comment>
<proteinExistence type="predicted"/>
<evidence type="ECO:0000313" key="2">
    <source>
        <dbReference type="EMBL" id="CAE8592104.1"/>
    </source>
</evidence>
<accession>A0A813E390</accession>
<dbReference type="Proteomes" id="UP000654075">
    <property type="component" value="Unassembled WGS sequence"/>
</dbReference>